<keyword evidence="1" id="KW-0732">Signal</keyword>
<sequence>MGGALSTAALAWLAVAQSPSPPRRYSEVQLPPEKVHGVIPGDAKFSNLLGLQQGCASTGFQMASDGHVSLEDFRLSTLEFYGTGVPLLSSYQWIEAILERKRQVAAVCPPAVLQAMLLQSERFMVQIYSFSVESSNNHAVLFSEASALNLEFNALQQWMHQHLDQDQDGETVDDLWPLRVGWRRVQRYYDLLWQDVYDSEETWEIMESPGEISDELYHEAFNEVADVLDTLSVQHGTLSEWWPCRGTLIALMRHGARSGELVNGVDVVERDIDLMVGLVGTSEDQWHFLGRAIELELLQKGWDRCWTKQSASEASGMQQQTRKDLLYCVRMRPAYMMLDITSYISGPEYVYIHRICDASDASCFVPAVGPLQQANGLLPRSAIHPLQRCLAKDRPVPCPHRPLETIKAMSHSGLSPNCIALPDKPLQPLQRQLIAENAGRMPGKVGEMAQMAGTTGIIQPEDVRLLRQRSADLDRKGFLSMTPYFGNCADAATNAANLAADRVRCLAVLSVLSCFVVWAVIYGPRSSKVQRRVLKHSNGLCVRPALEGASWHLGPTQLLKFGLAMPAFADANRYWLTAHAKLLVLSDCGVMDNVVHISVGDEVQLHVGSACAVPEGKQIAVPVSAVPCNQREASYRKVTVGTDLFLLECLAPEGIDADSKPSDGTRLVLGDCQGESRYFQTSEAQTTFLGVKEDSVVARMQETSEAQPASTLSSNTLVHISGLCVTAQDEVTGEDSTVLMLQDCEDDPAKNIQFEPSGDAFRFQLGRQCGHAEDGPDASNEPRIAFPADCTASRHHFKYRKMAEDKLLPGFVIQSVDSPVEYCIHPYGGSNKPPVGTELINHRECEVGRDALRFRAGDPAELAKEEPKAKKPMGNPLIPVPQQEPCSYYGEGRSQSSRPGKPCIPPPSFWPYKGVTEWKTHLGQRTLAAVTPPIELTERRCGSFYLLGDQTWCMKAFDGSHGYGIIGLSFGIEERDIWGELVTQKFKIPVKLYDCFIPPERSPPISKTAPNNTVCPKNHLGEPKLDGICYGAAYDSFRVCLAGQEVTVAGRKYNTLEAQLKGFPKLSVHLKIDVEGSEWDVLEWLVANPDEWDKIRTLDMEIHFGFGSAAVLEKYKDLTIREQLEREVKIMESLLSRFYCTGSTLEVYRQGWSPEDNCGMEPCGEPPIYLANGFSVTAFAVSYVHKELVD</sequence>
<keyword evidence="4" id="KW-1185">Reference proteome</keyword>
<reference evidence="3 4" key="2">
    <citation type="submission" date="2024-05" db="EMBL/GenBank/DDBJ databases">
        <authorList>
            <person name="Chen Y."/>
            <person name="Shah S."/>
            <person name="Dougan E. K."/>
            <person name="Thang M."/>
            <person name="Chan C."/>
        </authorList>
    </citation>
    <scope>NUCLEOTIDE SEQUENCE [LARGE SCALE GENOMIC DNA]</scope>
</reference>
<dbReference type="EMBL" id="CAMXCT030000074">
    <property type="protein sequence ID" value="CAL4760733.1"/>
    <property type="molecule type" value="Genomic_DNA"/>
</dbReference>
<name>A0A9P1BKN5_9DINO</name>
<dbReference type="AlphaFoldDB" id="A0A9P1BKN5"/>
<organism evidence="2">
    <name type="scientific">Cladocopium goreaui</name>
    <dbReference type="NCBI Taxonomy" id="2562237"/>
    <lineage>
        <taxon>Eukaryota</taxon>
        <taxon>Sar</taxon>
        <taxon>Alveolata</taxon>
        <taxon>Dinophyceae</taxon>
        <taxon>Suessiales</taxon>
        <taxon>Symbiodiniaceae</taxon>
        <taxon>Cladocopium</taxon>
    </lineage>
</organism>
<evidence type="ECO:0000313" key="4">
    <source>
        <dbReference type="Proteomes" id="UP001152797"/>
    </source>
</evidence>
<evidence type="ECO:0000256" key="1">
    <source>
        <dbReference type="SAM" id="SignalP"/>
    </source>
</evidence>
<evidence type="ECO:0000313" key="3">
    <source>
        <dbReference type="EMBL" id="CAL4760733.1"/>
    </source>
</evidence>
<evidence type="ECO:0000313" key="2">
    <source>
        <dbReference type="EMBL" id="CAI3973421.1"/>
    </source>
</evidence>
<reference evidence="2" key="1">
    <citation type="submission" date="2022-10" db="EMBL/GenBank/DDBJ databases">
        <authorList>
            <person name="Chen Y."/>
            <person name="Dougan E. K."/>
            <person name="Chan C."/>
            <person name="Rhodes N."/>
            <person name="Thang M."/>
        </authorList>
    </citation>
    <scope>NUCLEOTIDE SEQUENCE</scope>
</reference>
<dbReference type="Gene3D" id="2.80.10.50">
    <property type="match status" value="1"/>
</dbReference>
<dbReference type="EMBL" id="CAMXCT020000074">
    <property type="protein sequence ID" value="CAL1126796.1"/>
    <property type="molecule type" value="Genomic_DNA"/>
</dbReference>
<accession>A0A9P1BKN5</accession>
<feature type="signal peptide" evidence="1">
    <location>
        <begin position="1"/>
        <end position="16"/>
    </location>
</feature>
<dbReference type="EMBL" id="CAMXCT010000074">
    <property type="protein sequence ID" value="CAI3973421.1"/>
    <property type="molecule type" value="Genomic_DNA"/>
</dbReference>
<gene>
    <name evidence="2" type="ORF">C1SCF055_LOCUS1928</name>
</gene>
<proteinExistence type="predicted"/>
<dbReference type="OrthoDB" id="439758at2759"/>
<feature type="chain" id="PRO_5043269554" evidence="1">
    <location>
        <begin position="17"/>
        <end position="1190"/>
    </location>
</feature>
<comment type="caution">
    <text evidence="2">The sequence shown here is derived from an EMBL/GenBank/DDBJ whole genome shotgun (WGS) entry which is preliminary data.</text>
</comment>
<protein>
    <submittedName>
        <fullName evidence="3">Ankyrin repeat domain-containing protein 54</fullName>
    </submittedName>
</protein>
<dbReference type="Proteomes" id="UP001152797">
    <property type="component" value="Unassembled WGS sequence"/>
</dbReference>